<evidence type="ECO:0000313" key="9">
    <source>
        <dbReference type="Proteomes" id="UP001501367"/>
    </source>
</evidence>
<evidence type="ECO:0000259" key="7">
    <source>
        <dbReference type="PROSITE" id="PS51918"/>
    </source>
</evidence>
<gene>
    <name evidence="8" type="ORF">GCM10022422_01820</name>
</gene>
<evidence type="ECO:0000256" key="4">
    <source>
        <dbReference type="ARBA" id="ARBA00022723"/>
    </source>
</evidence>
<keyword evidence="3" id="KW-0949">S-adenosyl-L-methionine</keyword>
<dbReference type="Proteomes" id="UP001501367">
    <property type="component" value="Unassembled WGS sequence"/>
</dbReference>
<dbReference type="EMBL" id="BAABDT010000001">
    <property type="protein sequence ID" value="GAA3724418.1"/>
    <property type="molecule type" value="Genomic_DNA"/>
</dbReference>
<keyword evidence="4" id="KW-0479">Metal-binding</keyword>
<dbReference type="InterPro" id="IPR007197">
    <property type="entry name" value="rSAM"/>
</dbReference>
<dbReference type="SUPFAM" id="SSF102114">
    <property type="entry name" value="Radical SAM enzymes"/>
    <property type="match status" value="1"/>
</dbReference>
<dbReference type="CDD" id="cd01335">
    <property type="entry name" value="Radical_SAM"/>
    <property type="match status" value="1"/>
</dbReference>
<name>A0ABP7EYT3_9FLAO</name>
<feature type="domain" description="Radical SAM core" evidence="7">
    <location>
        <begin position="86"/>
        <end position="319"/>
    </location>
</feature>
<dbReference type="InterPro" id="IPR023885">
    <property type="entry name" value="4Fe4S-binding_SPASM_dom"/>
</dbReference>
<keyword evidence="9" id="KW-1185">Reference proteome</keyword>
<dbReference type="RefSeq" id="WP_278019882.1">
    <property type="nucleotide sequence ID" value="NZ_CP121110.1"/>
</dbReference>
<dbReference type="SFLD" id="SFLDG01067">
    <property type="entry name" value="SPASM/twitch_domain_containing"/>
    <property type="match status" value="1"/>
</dbReference>
<evidence type="ECO:0000256" key="1">
    <source>
        <dbReference type="ARBA" id="ARBA00001966"/>
    </source>
</evidence>
<sequence>MKYSKFNNFFNYEDKKIGYNAFSNEFVLLDPELFELFQASRREDDFEELFNIHPDFHTHLIEKGFLVENETDEIENVKNLVRQIDRENESFYQLTVNPTMNCNFKCWYCYETHIKASKMSQETILSVIKFVDNLLAEKKNLEYFHLSWFGGEPLLYFDKTVLPLLEEIYPKMQERKIGFTSGFTTNGLLISQKMLDSCRAYGVNYFQITLDGHRERHNKVRYVSKEKGSYDEIVANIILAIKNAFTVSVRLNISEETIETLPQIIDDFINLIDTDKKFLNFSFHEVWQEKKDIHADVQGIVDLFREKGFNALYKGMNLDTVRNSCYADKNNHATLNYNGEVFKCTARDFESKSKEGQLNEKGIIEWNDKFEDRMNSKFKNPPCLDCSILPICNGGCSQQAIEHKGVDYCVNNFDENKKLEIIKDKFLYAIS</sequence>
<comment type="caution">
    <text evidence="8">The sequence shown here is derived from an EMBL/GenBank/DDBJ whole genome shotgun (WGS) entry which is preliminary data.</text>
</comment>
<evidence type="ECO:0000256" key="5">
    <source>
        <dbReference type="ARBA" id="ARBA00023004"/>
    </source>
</evidence>
<keyword evidence="2" id="KW-0004">4Fe-4S</keyword>
<evidence type="ECO:0000256" key="6">
    <source>
        <dbReference type="ARBA" id="ARBA00023014"/>
    </source>
</evidence>
<keyword evidence="6" id="KW-0411">Iron-sulfur</keyword>
<evidence type="ECO:0000256" key="3">
    <source>
        <dbReference type="ARBA" id="ARBA00022691"/>
    </source>
</evidence>
<dbReference type="PROSITE" id="PS51918">
    <property type="entry name" value="RADICAL_SAM"/>
    <property type="match status" value="1"/>
</dbReference>
<dbReference type="InterPro" id="IPR006638">
    <property type="entry name" value="Elp3/MiaA/NifB-like_rSAM"/>
</dbReference>
<comment type="cofactor">
    <cofactor evidence="1">
        <name>[4Fe-4S] cluster</name>
        <dbReference type="ChEBI" id="CHEBI:49883"/>
    </cofactor>
</comment>
<evidence type="ECO:0000313" key="8">
    <source>
        <dbReference type="EMBL" id="GAA3724418.1"/>
    </source>
</evidence>
<proteinExistence type="predicted"/>
<dbReference type="PANTHER" id="PTHR43787:SF3">
    <property type="entry name" value="ARYLSULFATASE REGULATORY PROTEIN"/>
    <property type="match status" value="1"/>
</dbReference>
<dbReference type="SFLD" id="SFLDS00029">
    <property type="entry name" value="Radical_SAM"/>
    <property type="match status" value="1"/>
</dbReference>
<dbReference type="InterPro" id="IPR058240">
    <property type="entry name" value="rSAM_sf"/>
</dbReference>
<dbReference type="Gene3D" id="3.20.20.70">
    <property type="entry name" value="Aldolase class I"/>
    <property type="match status" value="1"/>
</dbReference>
<dbReference type="Pfam" id="PF04055">
    <property type="entry name" value="Radical_SAM"/>
    <property type="match status" value="1"/>
</dbReference>
<dbReference type="PANTHER" id="PTHR43787">
    <property type="entry name" value="FEMO COFACTOR BIOSYNTHESIS PROTEIN NIFB-RELATED"/>
    <property type="match status" value="1"/>
</dbReference>
<organism evidence="8 9">
    <name type="scientific">Flavobacterium ginsengisoli</name>
    <dbReference type="NCBI Taxonomy" id="871694"/>
    <lineage>
        <taxon>Bacteria</taxon>
        <taxon>Pseudomonadati</taxon>
        <taxon>Bacteroidota</taxon>
        <taxon>Flavobacteriia</taxon>
        <taxon>Flavobacteriales</taxon>
        <taxon>Flavobacteriaceae</taxon>
        <taxon>Flavobacterium</taxon>
    </lineage>
</organism>
<keyword evidence="5" id="KW-0408">Iron</keyword>
<dbReference type="InterPro" id="IPR013785">
    <property type="entry name" value="Aldolase_TIM"/>
</dbReference>
<reference evidence="9" key="1">
    <citation type="journal article" date="2019" name="Int. J. Syst. Evol. Microbiol.">
        <title>The Global Catalogue of Microorganisms (GCM) 10K type strain sequencing project: providing services to taxonomists for standard genome sequencing and annotation.</title>
        <authorList>
            <consortium name="The Broad Institute Genomics Platform"/>
            <consortium name="The Broad Institute Genome Sequencing Center for Infectious Disease"/>
            <person name="Wu L."/>
            <person name="Ma J."/>
        </authorList>
    </citation>
    <scope>NUCLEOTIDE SEQUENCE [LARGE SCALE GENOMIC DNA]</scope>
    <source>
        <strain evidence="9">JCM 17336</strain>
    </source>
</reference>
<dbReference type="SMART" id="SM00729">
    <property type="entry name" value="Elp3"/>
    <property type="match status" value="1"/>
</dbReference>
<dbReference type="NCBIfam" id="TIGR04085">
    <property type="entry name" value="rSAM_more_4Fe4S"/>
    <property type="match status" value="1"/>
</dbReference>
<accession>A0ABP7EYT3</accession>
<protein>
    <submittedName>
        <fullName evidence="8">Radical SAM protein</fullName>
    </submittedName>
</protein>
<evidence type="ECO:0000256" key="2">
    <source>
        <dbReference type="ARBA" id="ARBA00022485"/>
    </source>
</evidence>